<dbReference type="Gene3D" id="3.30.70.560">
    <property type="entry name" value="7,8-Dihydro-6-hydroxymethylpterin-pyrophosphokinase HPPK"/>
    <property type="match status" value="1"/>
</dbReference>
<dbReference type="InterPro" id="IPR035907">
    <property type="entry name" value="Hppk_sf"/>
</dbReference>
<evidence type="ECO:0000256" key="1">
    <source>
        <dbReference type="ARBA" id="ARBA00005051"/>
    </source>
</evidence>
<dbReference type="eggNOG" id="COG0801">
    <property type="taxonomic scope" value="Bacteria"/>
</dbReference>
<dbReference type="AlphaFoldDB" id="A0A0T5XBD5"/>
<keyword evidence="7" id="KW-0289">Folate biosynthesis</keyword>
<reference evidence="10" key="1">
    <citation type="submission" date="2012-09" db="EMBL/GenBank/DDBJ databases">
        <authorList>
            <person name="Weinstock G."/>
            <person name="Sodergren E."/>
            <person name="Clifton S."/>
            <person name="Fulton L."/>
            <person name="Fulton B."/>
            <person name="Courtney L."/>
            <person name="Fronick C."/>
            <person name="Harrison M."/>
            <person name="Strong C."/>
            <person name="Farmer C."/>
            <person name="Delehaunty K."/>
            <person name="Markovic C."/>
            <person name="Hall O."/>
            <person name="Minx P."/>
            <person name="Tomlinson C."/>
            <person name="Mitreva M."/>
            <person name="Nelson J."/>
            <person name="Hou S."/>
            <person name="Wollam A."/>
            <person name="Pepin K.H."/>
            <person name="Johnson M."/>
            <person name="Bhonagiri V."/>
            <person name="Nash W.E."/>
            <person name="Suruliraj S."/>
            <person name="Warren W."/>
            <person name="Chinwalla A."/>
            <person name="Mardis E.R."/>
            <person name="Wilson R.K."/>
        </authorList>
    </citation>
    <scope>NUCLEOTIDE SEQUENCE [LARGE SCALE GENOMIC DNA]</scope>
    <source>
        <strain evidence="10">OS1</strain>
    </source>
</reference>
<evidence type="ECO:0000256" key="2">
    <source>
        <dbReference type="ARBA" id="ARBA00013253"/>
    </source>
</evidence>
<dbReference type="SUPFAM" id="SSF55083">
    <property type="entry name" value="6-hydroxymethyl-7,8-dihydropterin pyrophosphokinase, HPPK"/>
    <property type="match status" value="1"/>
</dbReference>
<proteinExistence type="predicted"/>
<dbReference type="GO" id="GO:0046656">
    <property type="term" value="P:folic acid biosynthetic process"/>
    <property type="evidence" value="ECO:0007669"/>
    <property type="project" value="UniProtKB-KW"/>
</dbReference>
<dbReference type="CDD" id="cd00483">
    <property type="entry name" value="HPPK"/>
    <property type="match status" value="1"/>
</dbReference>
<dbReference type="PANTHER" id="PTHR43071">
    <property type="entry name" value="2-AMINO-4-HYDROXY-6-HYDROXYMETHYLDIHYDROPTERIDINE PYROPHOSPHOKINASE"/>
    <property type="match status" value="1"/>
</dbReference>
<dbReference type="NCBIfam" id="TIGR01498">
    <property type="entry name" value="folK"/>
    <property type="match status" value="1"/>
</dbReference>
<dbReference type="PANTHER" id="PTHR43071:SF1">
    <property type="entry name" value="2-AMINO-4-HYDROXY-6-HYDROXYMETHYLDIHYDROPTERIDINE PYROPHOSPHOKINASE"/>
    <property type="match status" value="1"/>
</dbReference>
<comment type="caution">
    <text evidence="9">The sequence shown here is derived from an EMBL/GenBank/DDBJ whole genome shotgun (WGS) entry which is preliminary data.</text>
</comment>
<evidence type="ECO:0000256" key="7">
    <source>
        <dbReference type="ARBA" id="ARBA00022909"/>
    </source>
</evidence>
<dbReference type="Proteomes" id="UP000005273">
    <property type="component" value="Unassembled WGS sequence"/>
</dbReference>
<gene>
    <name evidence="9" type="ORF">HMPREF1705_02918</name>
</gene>
<sequence length="163" mass="18915">MDMEVVGIGLGSNMGDRLNNLRTAVQLLKNAGFIVKKQSDVFETPPFGVKEQPYFLNACLLAESDMEPKKILRLLKSIELKMGRKRRMRWGPREIDLDILFMDNLIYRDDELAIPHPRLQERPFIIVPLFQICPKWKHPLLGVTVEDLYRNINISEIVKITNL</sequence>
<accession>A0A0T5XBD5</accession>
<evidence type="ECO:0000256" key="4">
    <source>
        <dbReference type="ARBA" id="ARBA00022741"/>
    </source>
</evidence>
<evidence type="ECO:0000256" key="6">
    <source>
        <dbReference type="ARBA" id="ARBA00022840"/>
    </source>
</evidence>
<name>A0A0T5XBD5_9BACT</name>
<evidence type="ECO:0000256" key="3">
    <source>
        <dbReference type="ARBA" id="ARBA00022679"/>
    </source>
</evidence>
<dbReference type="UniPathway" id="UPA00077">
    <property type="reaction ID" value="UER00155"/>
</dbReference>
<protein>
    <recommendedName>
        <fullName evidence="2">2-amino-4-hydroxy-6-hydroxymethyldihydropteridine diphosphokinase</fullName>
        <ecNumber evidence="2">2.7.6.3</ecNumber>
    </recommendedName>
</protein>
<dbReference type="GO" id="GO:0005524">
    <property type="term" value="F:ATP binding"/>
    <property type="evidence" value="ECO:0007669"/>
    <property type="project" value="UniProtKB-KW"/>
</dbReference>
<keyword evidence="3" id="KW-0808">Transferase</keyword>
<dbReference type="GO" id="GO:0003848">
    <property type="term" value="F:2-amino-4-hydroxy-6-hydroxymethyldihydropteridine diphosphokinase activity"/>
    <property type="evidence" value="ECO:0007669"/>
    <property type="project" value="UniProtKB-EC"/>
</dbReference>
<dbReference type="GO" id="GO:0016301">
    <property type="term" value="F:kinase activity"/>
    <property type="evidence" value="ECO:0007669"/>
    <property type="project" value="UniProtKB-KW"/>
</dbReference>
<evidence type="ECO:0000313" key="10">
    <source>
        <dbReference type="Proteomes" id="UP000005273"/>
    </source>
</evidence>
<dbReference type="EC" id="2.7.6.3" evidence="2"/>
<feature type="domain" description="7,8-dihydro-6-hydroxymethylpterin-pyrophosphokinase" evidence="8">
    <location>
        <begin position="89"/>
        <end position="100"/>
    </location>
</feature>
<dbReference type="InterPro" id="IPR000550">
    <property type="entry name" value="Hppk"/>
</dbReference>
<dbReference type="STRING" id="592015.HMPREF1705_02918"/>
<evidence type="ECO:0000313" key="9">
    <source>
        <dbReference type="EMBL" id="KRT35676.1"/>
    </source>
</evidence>
<dbReference type="GO" id="GO:0046654">
    <property type="term" value="P:tetrahydrofolate biosynthetic process"/>
    <property type="evidence" value="ECO:0007669"/>
    <property type="project" value="UniProtKB-UniPathway"/>
</dbReference>
<comment type="pathway">
    <text evidence="1">Cofactor biosynthesis; tetrahydrofolate biosynthesis; 2-amino-4-hydroxy-6-hydroxymethyl-7,8-dihydropteridine diphosphate from 7,8-dihydroneopterin triphosphate: step 4/4.</text>
</comment>
<dbReference type="Pfam" id="PF01288">
    <property type="entry name" value="HPPK"/>
    <property type="match status" value="1"/>
</dbReference>
<evidence type="ECO:0000256" key="5">
    <source>
        <dbReference type="ARBA" id="ARBA00022777"/>
    </source>
</evidence>
<dbReference type="PROSITE" id="PS00794">
    <property type="entry name" value="HPPK"/>
    <property type="match status" value="1"/>
</dbReference>
<keyword evidence="10" id="KW-1185">Reference proteome</keyword>
<keyword evidence="5 9" id="KW-0418">Kinase</keyword>
<keyword evidence="6" id="KW-0067">ATP-binding</keyword>
<organism evidence="9 10">
    <name type="scientific">Acetomicrobium hydrogeniformans ATCC BAA-1850</name>
    <dbReference type="NCBI Taxonomy" id="592015"/>
    <lineage>
        <taxon>Bacteria</taxon>
        <taxon>Thermotogati</taxon>
        <taxon>Synergistota</taxon>
        <taxon>Synergistia</taxon>
        <taxon>Synergistales</taxon>
        <taxon>Acetomicrobiaceae</taxon>
        <taxon>Acetomicrobium</taxon>
    </lineage>
</organism>
<keyword evidence="4" id="KW-0547">Nucleotide-binding</keyword>
<dbReference type="EMBL" id="ACJX03000001">
    <property type="protein sequence ID" value="KRT35676.1"/>
    <property type="molecule type" value="Genomic_DNA"/>
</dbReference>
<evidence type="ECO:0000259" key="8">
    <source>
        <dbReference type="PROSITE" id="PS00794"/>
    </source>
</evidence>